<proteinExistence type="inferred from homology"/>
<evidence type="ECO:0000256" key="5">
    <source>
        <dbReference type="ARBA" id="ARBA00022525"/>
    </source>
</evidence>
<evidence type="ECO:0000256" key="10">
    <source>
        <dbReference type="ARBA" id="ARBA00023004"/>
    </source>
</evidence>
<keyword evidence="5" id="KW-0964">Secreted</keyword>
<comment type="caution">
    <text evidence="20">The sequence shown here is derived from an EMBL/GenBank/DDBJ whole genome shotgun (WGS) entry which is preliminary data.</text>
</comment>
<evidence type="ECO:0000256" key="18">
    <source>
        <dbReference type="SAM" id="SignalP"/>
    </source>
</evidence>
<evidence type="ECO:0000313" key="21">
    <source>
        <dbReference type="Proteomes" id="UP000326924"/>
    </source>
</evidence>
<evidence type="ECO:0000256" key="13">
    <source>
        <dbReference type="ARBA" id="ARBA00023180"/>
    </source>
</evidence>
<gene>
    <name evidence="20" type="ORF">FN846DRAFT_343249</name>
</gene>
<dbReference type="GO" id="GO:0005576">
    <property type="term" value="C:extracellular region"/>
    <property type="evidence" value="ECO:0007669"/>
    <property type="project" value="UniProtKB-SubCell"/>
</dbReference>
<dbReference type="InterPro" id="IPR008427">
    <property type="entry name" value="Extracellular_membr_CFEM_dom"/>
</dbReference>
<dbReference type="InParanoid" id="A0A5J5EIX0"/>
<feature type="chain" id="PRO_5023876826" description="CFEM domain-containing protein" evidence="18">
    <location>
        <begin position="22"/>
        <end position="253"/>
    </location>
</feature>
<dbReference type="PANTHER" id="PTHR37928">
    <property type="entry name" value="CFEM DOMAIN PROTEIN (AFU_ORTHOLOGUE AFUA_6G14090)"/>
    <property type="match status" value="1"/>
</dbReference>
<dbReference type="Pfam" id="PF05730">
    <property type="entry name" value="CFEM"/>
    <property type="match status" value="1"/>
</dbReference>
<dbReference type="PROSITE" id="PS52012">
    <property type="entry name" value="CFEM"/>
    <property type="match status" value="1"/>
</dbReference>
<protein>
    <recommendedName>
        <fullName evidence="19">CFEM domain-containing protein</fullName>
    </recommendedName>
</protein>
<feature type="binding site" description="axial binding residue" evidence="15">
    <location>
        <position position="46"/>
    </location>
    <ligand>
        <name>heme</name>
        <dbReference type="ChEBI" id="CHEBI:30413"/>
    </ligand>
    <ligandPart>
        <name>Fe</name>
        <dbReference type="ChEBI" id="CHEBI:18248"/>
    </ligandPart>
</feature>
<evidence type="ECO:0000256" key="17">
    <source>
        <dbReference type="SAM" id="Phobius"/>
    </source>
</evidence>
<comment type="similarity">
    <text evidence="3">Belongs to the RBT5 family.</text>
</comment>
<reference evidence="20 21" key="1">
    <citation type="submission" date="2019-09" db="EMBL/GenBank/DDBJ databases">
        <title>Draft genome of the ectomycorrhizal ascomycete Sphaerosporella brunnea.</title>
        <authorList>
            <consortium name="DOE Joint Genome Institute"/>
            <person name="Benucci G.M."/>
            <person name="Marozzi G."/>
            <person name="Antonielli L."/>
            <person name="Sanchez S."/>
            <person name="Marco P."/>
            <person name="Wang X."/>
            <person name="Falini L.B."/>
            <person name="Barry K."/>
            <person name="Haridas S."/>
            <person name="Lipzen A."/>
            <person name="Labutti K."/>
            <person name="Grigoriev I.V."/>
            <person name="Murat C."/>
            <person name="Martin F."/>
            <person name="Albertini E."/>
            <person name="Donnini D."/>
            <person name="Bonito G."/>
        </authorList>
    </citation>
    <scope>NUCLEOTIDE SEQUENCE [LARGE SCALE GENOMIC DNA]</scope>
    <source>
        <strain evidence="20 21">Sb_GMNB300</strain>
    </source>
</reference>
<dbReference type="GO" id="GO:0098552">
    <property type="term" value="C:side of membrane"/>
    <property type="evidence" value="ECO:0007669"/>
    <property type="project" value="UniProtKB-KW"/>
</dbReference>
<keyword evidence="11 17" id="KW-0472">Membrane</keyword>
<comment type="subcellular location">
    <subcellularLocation>
        <location evidence="1">Cell membrane</location>
        <topology evidence="1">Lipid-anchor</topology>
        <topology evidence="1">GPI-anchor</topology>
    </subcellularLocation>
    <subcellularLocation>
        <location evidence="2">Secreted</location>
    </subcellularLocation>
</comment>
<keyword evidence="10 15" id="KW-0408">Iron</keyword>
<keyword evidence="17" id="KW-0812">Transmembrane</keyword>
<keyword evidence="14" id="KW-0449">Lipoprotein</keyword>
<keyword evidence="12 15" id="KW-1015">Disulfide bond</keyword>
<evidence type="ECO:0000256" key="3">
    <source>
        <dbReference type="ARBA" id="ARBA00010031"/>
    </source>
</evidence>
<dbReference type="AlphaFoldDB" id="A0A5J5EIX0"/>
<evidence type="ECO:0000256" key="14">
    <source>
        <dbReference type="ARBA" id="ARBA00023288"/>
    </source>
</evidence>
<dbReference type="PANTHER" id="PTHR37928:SF2">
    <property type="entry name" value="GPI ANCHORED CFEM DOMAIN PROTEIN (AFU_ORTHOLOGUE AFUA_6G10580)"/>
    <property type="match status" value="1"/>
</dbReference>
<accession>A0A5J5EIX0</accession>
<dbReference type="Proteomes" id="UP000326924">
    <property type="component" value="Unassembled WGS sequence"/>
</dbReference>
<evidence type="ECO:0000256" key="1">
    <source>
        <dbReference type="ARBA" id="ARBA00004609"/>
    </source>
</evidence>
<evidence type="ECO:0000256" key="9">
    <source>
        <dbReference type="ARBA" id="ARBA00022729"/>
    </source>
</evidence>
<evidence type="ECO:0000256" key="6">
    <source>
        <dbReference type="ARBA" id="ARBA00022617"/>
    </source>
</evidence>
<evidence type="ECO:0000256" key="2">
    <source>
        <dbReference type="ARBA" id="ARBA00004613"/>
    </source>
</evidence>
<evidence type="ECO:0000259" key="19">
    <source>
        <dbReference type="PROSITE" id="PS52012"/>
    </source>
</evidence>
<feature type="disulfide bond" evidence="15">
    <location>
        <begin position="28"/>
        <end position="68"/>
    </location>
</feature>
<dbReference type="GO" id="GO:0046872">
    <property type="term" value="F:metal ion binding"/>
    <property type="evidence" value="ECO:0007669"/>
    <property type="project" value="UniProtKB-UniRule"/>
</dbReference>
<dbReference type="EMBL" id="VXIS01000272">
    <property type="protein sequence ID" value="KAA8895340.1"/>
    <property type="molecule type" value="Genomic_DNA"/>
</dbReference>
<evidence type="ECO:0000313" key="20">
    <source>
        <dbReference type="EMBL" id="KAA8895340.1"/>
    </source>
</evidence>
<feature type="region of interest" description="Disordered" evidence="16">
    <location>
        <begin position="204"/>
        <end position="236"/>
    </location>
</feature>
<sequence length="253" mass="25806">MRPPRFVVLLAVVGLASLAAAQTGVPSCYYNCLSTAFASSKCATTDTVCACADLDANRIVYECLVAVCSKDDVQIILNYSVELCKNAGYTYSPQAAAYITGGISSTSATPTATGKSAASTNTIGSASTTVSSPKSSGLSTGAIIGIAVAAGAVIIFVGLGAFLCIRRGNKKPLPAPLPADYPPKMQKADGMGVYYAPVPPVSPPPHQMPGYPPPHPPQGGFPSFPPHQQPVAHEVPAASAAPSGFYEMPGSGR</sequence>
<evidence type="ECO:0000256" key="7">
    <source>
        <dbReference type="ARBA" id="ARBA00022622"/>
    </source>
</evidence>
<dbReference type="CDD" id="cd12087">
    <property type="entry name" value="TM_EGFR-like"/>
    <property type="match status" value="1"/>
</dbReference>
<evidence type="ECO:0000256" key="15">
    <source>
        <dbReference type="PROSITE-ProRule" id="PRU01356"/>
    </source>
</evidence>
<feature type="signal peptide" evidence="18">
    <location>
        <begin position="1"/>
        <end position="21"/>
    </location>
</feature>
<keyword evidence="21" id="KW-1185">Reference proteome</keyword>
<name>A0A5J5EIX0_9PEZI</name>
<evidence type="ECO:0000256" key="8">
    <source>
        <dbReference type="ARBA" id="ARBA00022723"/>
    </source>
</evidence>
<keyword evidence="6 15" id="KW-0349">Heme</keyword>
<feature type="disulfide bond" evidence="15">
    <location>
        <begin position="32"/>
        <end position="63"/>
    </location>
</feature>
<feature type="transmembrane region" description="Helical" evidence="17">
    <location>
        <begin position="142"/>
        <end position="165"/>
    </location>
</feature>
<dbReference type="InterPro" id="IPR051735">
    <property type="entry name" value="CFEM_domain"/>
</dbReference>
<keyword evidence="17" id="KW-1133">Transmembrane helix</keyword>
<keyword evidence="7" id="KW-0336">GPI-anchor</keyword>
<feature type="domain" description="CFEM" evidence="19">
    <location>
        <begin position="1"/>
        <end position="111"/>
    </location>
</feature>
<feature type="disulfide bond" evidence="15">
    <location>
        <begin position="51"/>
        <end position="84"/>
    </location>
</feature>
<keyword evidence="13" id="KW-0325">Glycoprotein</keyword>
<keyword evidence="8 15" id="KW-0479">Metal-binding</keyword>
<feature type="compositionally biased region" description="Pro residues" evidence="16">
    <location>
        <begin position="204"/>
        <end position="228"/>
    </location>
</feature>
<keyword evidence="4" id="KW-1003">Cell membrane</keyword>
<evidence type="ECO:0000256" key="16">
    <source>
        <dbReference type="SAM" id="MobiDB-lite"/>
    </source>
</evidence>
<dbReference type="GO" id="GO:0005886">
    <property type="term" value="C:plasma membrane"/>
    <property type="evidence" value="ECO:0007669"/>
    <property type="project" value="UniProtKB-SubCell"/>
</dbReference>
<dbReference type="OrthoDB" id="10660999at2759"/>
<evidence type="ECO:0000256" key="11">
    <source>
        <dbReference type="ARBA" id="ARBA00023136"/>
    </source>
</evidence>
<evidence type="ECO:0000256" key="12">
    <source>
        <dbReference type="ARBA" id="ARBA00023157"/>
    </source>
</evidence>
<feature type="disulfide bond" evidence="15">
    <location>
        <begin position="42"/>
        <end position="49"/>
    </location>
</feature>
<organism evidence="20 21">
    <name type="scientific">Sphaerosporella brunnea</name>
    <dbReference type="NCBI Taxonomy" id="1250544"/>
    <lineage>
        <taxon>Eukaryota</taxon>
        <taxon>Fungi</taxon>
        <taxon>Dikarya</taxon>
        <taxon>Ascomycota</taxon>
        <taxon>Pezizomycotina</taxon>
        <taxon>Pezizomycetes</taxon>
        <taxon>Pezizales</taxon>
        <taxon>Pyronemataceae</taxon>
        <taxon>Sphaerosporella</taxon>
    </lineage>
</organism>
<keyword evidence="9 18" id="KW-0732">Signal</keyword>
<evidence type="ECO:0000256" key="4">
    <source>
        <dbReference type="ARBA" id="ARBA00022475"/>
    </source>
</evidence>